<sequence length="130" mass="14638">MADTGFGFSQVAPILAQVWHCMKSRKASTPYIIVIEQPELHLHPHMQSKLALLFSSVANENTNIKFIIETHSEVFINQFGSAVENKTIPASDIGIYIFEKSTDSGKTLLTESYFDESGFLEQWPYGFFDA</sequence>
<evidence type="ECO:0000259" key="1">
    <source>
        <dbReference type="Pfam" id="PF12476"/>
    </source>
</evidence>
<feature type="domain" description="DUF3696" evidence="1">
    <location>
        <begin position="88"/>
        <end position="129"/>
    </location>
</feature>
<accession>A0A0W0HYE8</accession>
<feature type="domain" description="Endonuclease GajA/Old nuclease/RecF-like AAA" evidence="2">
    <location>
        <begin position="3"/>
        <end position="76"/>
    </location>
</feature>
<dbReference type="Proteomes" id="UP000053048">
    <property type="component" value="Unassembled WGS sequence"/>
</dbReference>
<gene>
    <name evidence="3" type="ORF">AO067_12870</name>
</gene>
<evidence type="ECO:0000259" key="2">
    <source>
        <dbReference type="Pfam" id="PF13175"/>
    </source>
</evidence>
<dbReference type="PANTHER" id="PTHR43581:SF2">
    <property type="entry name" value="EXCINUCLEASE ATPASE SUBUNIT"/>
    <property type="match status" value="1"/>
</dbReference>
<dbReference type="InterPro" id="IPR041685">
    <property type="entry name" value="AAA_GajA/Old/RecF-like"/>
</dbReference>
<reference evidence="3 4" key="1">
    <citation type="submission" date="2015-09" db="EMBL/GenBank/DDBJ databases">
        <title>Genome sequence of ICMP 13104.</title>
        <authorList>
            <person name="Visnovsky S."/>
            <person name="Lu A."/>
            <person name="Panda P."/>
            <person name="Pitman A."/>
        </authorList>
    </citation>
    <scope>NUCLEOTIDE SEQUENCE [LARGE SCALE GENOMIC DNA]</scope>
    <source>
        <strain evidence="3 4">ICMP 13104</strain>
    </source>
</reference>
<dbReference type="InterPro" id="IPR022532">
    <property type="entry name" value="DUF3696"/>
</dbReference>
<evidence type="ECO:0008006" key="5">
    <source>
        <dbReference type="Google" id="ProtNLM"/>
    </source>
</evidence>
<evidence type="ECO:0000313" key="3">
    <source>
        <dbReference type="EMBL" id="KTB65915.1"/>
    </source>
</evidence>
<dbReference type="EMBL" id="LKEJ01000119">
    <property type="protein sequence ID" value="KTB65915.1"/>
    <property type="molecule type" value="Genomic_DNA"/>
</dbReference>
<comment type="caution">
    <text evidence="3">The sequence shown here is derived from an EMBL/GenBank/DDBJ whole genome shotgun (WGS) entry which is preliminary data.</text>
</comment>
<name>A0A0W0HYE8_PSEVI</name>
<evidence type="ECO:0000313" key="4">
    <source>
        <dbReference type="Proteomes" id="UP000053048"/>
    </source>
</evidence>
<protein>
    <recommendedName>
        <fullName evidence="5">AAA domain-containing protein</fullName>
    </recommendedName>
</protein>
<dbReference type="PANTHER" id="PTHR43581">
    <property type="entry name" value="ATP/GTP PHOSPHATASE"/>
    <property type="match status" value="1"/>
</dbReference>
<dbReference type="Pfam" id="PF13175">
    <property type="entry name" value="AAA_15"/>
    <property type="match status" value="1"/>
</dbReference>
<proteinExistence type="predicted"/>
<dbReference type="AlphaFoldDB" id="A0A0W0HYE8"/>
<dbReference type="Pfam" id="PF12476">
    <property type="entry name" value="DUF3696"/>
    <property type="match status" value="1"/>
</dbReference>
<dbReference type="InterPro" id="IPR051396">
    <property type="entry name" value="Bact_Antivir_Def_Nuclease"/>
</dbReference>
<keyword evidence="4" id="KW-1185">Reference proteome</keyword>
<organism evidence="3 4">
    <name type="scientific">Pseudomonas viridiflava ICMP 13104</name>
    <dbReference type="NCBI Taxonomy" id="1198305"/>
    <lineage>
        <taxon>Bacteria</taxon>
        <taxon>Pseudomonadati</taxon>
        <taxon>Pseudomonadota</taxon>
        <taxon>Gammaproteobacteria</taxon>
        <taxon>Pseudomonadales</taxon>
        <taxon>Pseudomonadaceae</taxon>
        <taxon>Pseudomonas</taxon>
    </lineage>
</organism>